<dbReference type="SUPFAM" id="SSF46626">
    <property type="entry name" value="Cytochrome c"/>
    <property type="match status" value="2"/>
</dbReference>
<accession>A0A345ZQ92</accession>
<dbReference type="Proteomes" id="UP000254889">
    <property type="component" value="Chromosome"/>
</dbReference>
<keyword evidence="7 9" id="KW-0408">Iron</keyword>
<dbReference type="RefSeq" id="WP_115687434.1">
    <property type="nucleotide sequence ID" value="NZ_CP031417.1"/>
</dbReference>
<dbReference type="EMBL" id="CP031417">
    <property type="protein sequence ID" value="AXK79089.1"/>
    <property type="molecule type" value="Genomic_DNA"/>
</dbReference>
<evidence type="ECO:0000256" key="5">
    <source>
        <dbReference type="ARBA" id="ARBA00022729"/>
    </source>
</evidence>
<feature type="signal peptide" evidence="10">
    <location>
        <begin position="1"/>
        <end position="23"/>
    </location>
</feature>
<dbReference type="Pfam" id="PF00034">
    <property type="entry name" value="Cytochrom_C"/>
    <property type="match status" value="2"/>
</dbReference>
<evidence type="ECO:0000313" key="12">
    <source>
        <dbReference type="EMBL" id="AXK79089.1"/>
    </source>
</evidence>
<evidence type="ECO:0000256" key="9">
    <source>
        <dbReference type="PROSITE-ProRule" id="PRU00433"/>
    </source>
</evidence>
<feature type="chain" id="PRO_5016624720" description="Cytochrome c domain-containing protein" evidence="10">
    <location>
        <begin position="24"/>
        <end position="294"/>
    </location>
</feature>
<evidence type="ECO:0000256" key="3">
    <source>
        <dbReference type="ARBA" id="ARBA00022617"/>
    </source>
</evidence>
<dbReference type="InterPro" id="IPR051459">
    <property type="entry name" value="Cytochrome_c-type_DH"/>
</dbReference>
<feature type="domain" description="Cytochrome c" evidence="11">
    <location>
        <begin position="28"/>
        <end position="131"/>
    </location>
</feature>
<dbReference type="OrthoDB" id="9811281at2"/>
<dbReference type="InterPro" id="IPR036909">
    <property type="entry name" value="Cyt_c-like_dom_sf"/>
</dbReference>
<evidence type="ECO:0000256" key="1">
    <source>
        <dbReference type="ARBA" id="ARBA00004236"/>
    </source>
</evidence>
<dbReference type="PROSITE" id="PS51007">
    <property type="entry name" value="CYTC"/>
    <property type="match status" value="2"/>
</dbReference>
<evidence type="ECO:0000256" key="10">
    <source>
        <dbReference type="SAM" id="SignalP"/>
    </source>
</evidence>
<gene>
    <name evidence="12" type="ORF">DW352_00270</name>
</gene>
<keyword evidence="13" id="KW-1185">Reference proteome</keyword>
<dbReference type="AlphaFoldDB" id="A0A345ZQ92"/>
<evidence type="ECO:0000256" key="7">
    <source>
        <dbReference type="ARBA" id="ARBA00023004"/>
    </source>
</evidence>
<dbReference type="GO" id="GO:0005886">
    <property type="term" value="C:plasma membrane"/>
    <property type="evidence" value="ECO:0007669"/>
    <property type="project" value="UniProtKB-SubCell"/>
</dbReference>
<keyword evidence="3 9" id="KW-0349">Heme</keyword>
<dbReference type="PANTHER" id="PTHR35008">
    <property type="entry name" value="BLL4482 PROTEIN-RELATED"/>
    <property type="match status" value="1"/>
</dbReference>
<dbReference type="InterPro" id="IPR009056">
    <property type="entry name" value="Cyt_c-like_dom"/>
</dbReference>
<evidence type="ECO:0000259" key="11">
    <source>
        <dbReference type="PROSITE" id="PS51007"/>
    </source>
</evidence>
<keyword evidence="8" id="KW-0472">Membrane</keyword>
<name>A0A345ZQ92_9HYPH</name>
<dbReference type="PIRSF" id="PIRSF000018">
    <property type="entry name" value="Mb_ADH_cyt_c"/>
    <property type="match status" value="1"/>
</dbReference>
<dbReference type="GO" id="GO:0020037">
    <property type="term" value="F:heme binding"/>
    <property type="evidence" value="ECO:0007669"/>
    <property type="project" value="InterPro"/>
</dbReference>
<dbReference type="GO" id="GO:0016614">
    <property type="term" value="F:oxidoreductase activity, acting on CH-OH group of donors"/>
    <property type="evidence" value="ECO:0007669"/>
    <property type="project" value="InterPro"/>
</dbReference>
<keyword evidence="5 10" id="KW-0732">Signal</keyword>
<dbReference type="GO" id="GO:0005506">
    <property type="term" value="F:iron ion binding"/>
    <property type="evidence" value="ECO:0007669"/>
    <property type="project" value="InterPro"/>
</dbReference>
<keyword evidence="6" id="KW-0677">Repeat</keyword>
<dbReference type="PANTHER" id="PTHR35008:SF8">
    <property type="entry name" value="ALCOHOL DEHYDROGENASE CYTOCHROME C SUBUNIT"/>
    <property type="match status" value="1"/>
</dbReference>
<evidence type="ECO:0000256" key="8">
    <source>
        <dbReference type="ARBA" id="ARBA00023136"/>
    </source>
</evidence>
<evidence type="ECO:0000256" key="4">
    <source>
        <dbReference type="ARBA" id="ARBA00022723"/>
    </source>
</evidence>
<evidence type="ECO:0000256" key="6">
    <source>
        <dbReference type="ARBA" id="ARBA00022737"/>
    </source>
</evidence>
<protein>
    <recommendedName>
        <fullName evidence="11">Cytochrome c domain-containing protein</fullName>
    </recommendedName>
</protein>
<proteinExistence type="predicted"/>
<sequence length="294" mass="31601">MTTTGRLLSVVCAVAAFTATAHAQQPPLSAERGKYIFDAAGCYACHTEPGGPALAGGPALKTPFGTFYAPNITPDPEHGIGRWSDAEFARALREGVSPSGQHLYPVFPYTAYTKMSAQDVADLRAYLKTVPPSNKPSRPHELRFPFSIRATLAPWKWLYFTAGEYKQVPDKDMTWNRGAYIVEALTHCGECHTPRNAFGAVERDHWLSGARMPVGDLVAGNLTPDKSGLADWSAADIADLLATGDLPQGGTVGGEMGEVVRNSTSRLTPQDREAIAAYLKALPAQPTTVTKKAQ</sequence>
<evidence type="ECO:0000313" key="13">
    <source>
        <dbReference type="Proteomes" id="UP000254889"/>
    </source>
</evidence>
<dbReference type="InterPro" id="IPR014353">
    <property type="entry name" value="Membr-bd_ADH_cyt_c"/>
</dbReference>
<dbReference type="KEGG" id="ptaw:DW352_00270"/>
<reference evidence="12 13" key="1">
    <citation type="submission" date="2018-07" db="EMBL/GenBank/DDBJ databases">
        <authorList>
            <person name="Quirk P.G."/>
            <person name="Krulwich T.A."/>
        </authorList>
    </citation>
    <scope>NUCLEOTIDE SEQUENCE [LARGE SCALE GENOMIC DNA]</scope>
    <source>
        <strain evidence="12 13">CC-BB4</strain>
    </source>
</reference>
<dbReference type="GO" id="GO:0009055">
    <property type="term" value="F:electron transfer activity"/>
    <property type="evidence" value="ECO:0007669"/>
    <property type="project" value="InterPro"/>
</dbReference>
<evidence type="ECO:0000256" key="2">
    <source>
        <dbReference type="ARBA" id="ARBA00022475"/>
    </source>
</evidence>
<comment type="subcellular location">
    <subcellularLocation>
        <location evidence="1">Cell membrane</location>
    </subcellularLocation>
</comment>
<organism evidence="12 13">
    <name type="scientific">Pseudolabrys taiwanensis</name>
    <dbReference type="NCBI Taxonomy" id="331696"/>
    <lineage>
        <taxon>Bacteria</taxon>
        <taxon>Pseudomonadati</taxon>
        <taxon>Pseudomonadota</taxon>
        <taxon>Alphaproteobacteria</taxon>
        <taxon>Hyphomicrobiales</taxon>
        <taxon>Xanthobacteraceae</taxon>
        <taxon>Pseudolabrys</taxon>
    </lineage>
</organism>
<keyword evidence="4 9" id="KW-0479">Metal-binding</keyword>
<keyword evidence="2" id="KW-1003">Cell membrane</keyword>
<feature type="domain" description="Cytochrome c" evidence="11">
    <location>
        <begin position="173"/>
        <end position="283"/>
    </location>
</feature>
<dbReference type="Gene3D" id="1.10.760.10">
    <property type="entry name" value="Cytochrome c-like domain"/>
    <property type="match status" value="2"/>
</dbReference>